<organism evidence="1 2">
    <name type="scientific">Pichia kudriavzevii</name>
    <name type="common">Yeast</name>
    <name type="synonym">Issatchenkia orientalis</name>
    <dbReference type="NCBI Taxonomy" id="4909"/>
    <lineage>
        <taxon>Eukaryota</taxon>
        <taxon>Fungi</taxon>
        <taxon>Dikarya</taxon>
        <taxon>Ascomycota</taxon>
        <taxon>Saccharomycotina</taxon>
        <taxon>Pichiomycetes</taxon>
        <taxon>Pichiales</taxon>
        <taxon>Pichiaceae</taxon>
        <taxon>Pichia</taxon>
    </lineage>
</organism>
<reference evidence="2" key="1">
    <citation type="journal article" date="2014" name="Microb. Cell Fact.">
        <title>Exploiting Issatchenkia orientalis SD108 for succinic acid production.</title>
        <authorList>
            <person name="Xiao H."/>
            <person name="Shao Z."/>
            <person name="Jiang Y."/>
            <person name="Dole S."/>
            <person name="Zhao H."/>
        </authorList>
    </citation>
    <scope>NUCLEOTIDE SEQUENCE [LARGE SCALE GENOMIC DNA]</scope>
    <source>
        <strain evidence="2">SD108</strain>
    </source>
</reference>
<name>A0A099NTR6_PICKU</name>
<dbReference type="Proteomes" id="UP000029867">
    <property type="component" value="Unassembled WGS sequence"/>
</dbReference>
<comment type="caution">
    <text evidence="1">The sequence shown here is derived from an EMBL/GenBank/DDBJ whole genome shotgun (WGS) entry which is preliminary data.</text>
</comment>
<dbReference type="HOGENOM" id="CLU_3415234_0_0_1"/>
<evidence type="ECO:0000313" key="1">
    <source>
        <dbReference type="EMBL" id="KGK36000.1"/>
    </source>
</evidence>
<proteinExistence type="predicted"/>
<protein>
    <submittedName>
        <fullName evidence="1">Uncharacterized protein</fullName>
    </submittedName>
</protein>
<evidence type="ECO:0000313" key="2">
    <source>
        <dbReference type="Proteomes" id="UP000029867"/>
    </source>
</evidence>
<gene>
    <name evidence="1" type="ORF">JL09_g4850</name>
</gene>
<accession>A0A099NTR6</accession>
<dbReference type="AlphaFoldDB" id="A0A099NTR6"/>
<dbReference type="EMBL" id="JQFK01000201">
    <property type="protein sequence ID" value="KGK36000.1"/>
    <property type="molecule type" value="Genomic_DNA"/>
</dbReference>
<sequence length="27" mass="3029">MSNFNTENTDFKAALAYLPSHTLNMVV</sequence>